<dbReference type="AlphaFoldDB" id="A0A166YTT3"/>
<dbReference type="InterPro" id="IPR011234">
    <property type="entry name" value="Fumarylacetoacetase-like_C"/>
</dbReference>
<dbReference type="Pfam" id="PF01557">
    <property type="entry name" value="FAA_hydrolase"/>
    <property type="match status" value="1"/>
</dbReference>
<keyword evidence="4" id="KW-1185">Reference proteome</keyword>
<proteinExistence type="predicted"/>
<keyword evidence="1" id="KW-0479">Metal-binding</keyword>
<accession>A0A166YTT3</accession>
<dbReference type="Gene3D" id="3.90.850.10">
    <property type="entry name" value="Fumarylacetoacetase-like, C-terminal domain"/>
    <property type="match status" value="1"/>
</dbReference>
<dbReference type="InterPro" id="IPR036663">
    <property type="entry name" value="Fumarylacetoacetase_C_sf"/>
</dbReference>
<evidence type="ECO:0000256" key="1">
    <source>
        <dbReference type="ARBA" id="ARBA00022723"/>
    </source>
</evidence>
<reference evidence="3 4" key="1">
    <citation type="submission" date="2013-07" db="EMBL/GenBank/DDBJ databases">
        <title>Comparative Genomic and Metabolomic Analysis of Twelve Strains of Pseudoalteromonas luteoviolacea.</title>
        <authorList>
            <person name="Vynne N.G."/>
            <person name="Mansson M."/>
            <person name="Gram L."/>
        </authorList>
    </citation>
    <scope>NUCLEOTIDE SEQUENCE [LARGE SCALE GENOMIC DNA]</scope>
    <source>
        <strain evidence="3 4">DSM 6061</strain>
    </source>
</reference>
<dbReference type="SUPFAM" id="SSF56529">
    <property type="entry name" value="FAH"/>
    <property type="match status" value="1"/>
</dbReference>
<dbReference type="RefSeq" id="WP_063364701.1">
    <property type="nucleotide sequence ID" value="NZ_AQHB01000038.1"/>
</dbReference>
<evidence type="ECO:0000313" key="4">
    <source>
        <dbReference type="Proteomes" id="UP000076643"/>
    </source>
</evidence>
<dbReference type="PATRIC" id="fig|1365250.3.peg.765"/>
<dbReference type="GO" id="GO:0018773">
    <property type="term" value="F:acetylpyruvate hydrolase activity"/>
    <property type="evidence" value="ECO:0007669"/>
    <property type="project" value="TreeGrafter"/>
</dbReference>
<organism evidence="3 4">
    <name type="scientific">Pseudoalteromonas luteoviolacea DSM 6061</name>
    <dbReference type="NCBI Taxonomy" id="1365250"/>
    <lineage>
        <taxon>Bacteria</taxon>
        <taxon>Pseudomonadati</taxon>
        <taxon>Pseudomonadota</taxon>
        <taxon>Gammaproteobacteria</taxon>
        <taxon>Alteromonadales</taxon>
        <taxon>Pseudoalteromonadaceae</taxon>
        <taxon>Pseudoalteromonas</taxon>
    </lineage>
</organism>
<comment type="caution">
    <text evidence="3">The sequence shown here is derived from an EMBL/GenBank/DDBJ whole genome shotgun (WGS) entry which is preliminary data.</text>
</comment>
<dbReference type="PANTHER" id="PTHR11820">
    <property type="entry name" value="ACYLPYRUVASE"/>
    <property type="match status" value="1"/>
</dbReference>
<evidence type="ECO:0000259" key="2">
    <source>
        <dbReference type="Pfam" id="PF01557"/>
    </source>
</evidence>
<protein>
    <recommendedName>
        <fullName evidence="2">Fumarylacetoacetase-like C-terminal domain-containing protein</fullName>
    </recommendedName>
</protein>
<dbReference type="GO" id="GO:0046872">
    <property type="term" value="F:metal ion binding"/>
    <property type="evidence" value="ECO:0007669"/>
    <property type="project" value="UniProtKB-KW"/>
</dbReference>
<dbReference type="EMBL" id="AUYB01000079">
    <property type="protein sequence ID" value="KZN43513.1"/>
    <property type="molecule type" value="Genomic_DNA"/>
</dbReference>
<name>A0A166YTT3_9GAMM</name>
<evidence type="ECO:0000313" key="3">
    <source>
        <dbReference type="EMBL" id="KZN43513.1"/>
    </source>
</evidence>
<feature type="domain" description="Fumarylacetoacetase-like C-terminal" evidence="2">
    <location>
        <begin position="18"/>
        <end position="207"/>
    </location>
</feature>
<dbReference type="Proteomes" id="UP000076643">
    <property type="component" value="Unassembled WGS sequence"/>
</dbReference>
<sequence>MYQHKWISGEEIALPVGKAVCIGRNYVAHAKELNNPIPSNPLLFMKPASALCDFGPEICIDQSKGEHHYEAELVLLVGNLIDSDSAEPLRHVCGVGLGLDLTLRELQTQLKEKGHPWETAKAFDGSGCITPFLPVSEDMLSTEMTYQFWQNEVLKQQGKSANMIFNLETLLKEITQFFTLYPGDIVMTGTPEGVGPLGAGDQLKLQLGAGEIFHSSVHGKAS</sequence>
<dbReference type="PANTHER" id="PTHR11820:SF7">
    <property type="entry name" value="ACYLPYRUVASE FAHD1, MITOCHONDRIAL"/>
    <property type="match status" value="1"/>
</dbReference>
<gene>
    <name evidence="3" type="ORF">N475_08910</name>
</gene>